<proteinExistence type="predicted"/>
<dbReference type="RefSeq" id="XP_028491605.1">
    <property type="nucleotide sequence ID" value="XM_028636102.1"/>
</dbReference>
<dbReference type="GO" id="GO:0000981">
    <property type="term" value="F:DNA-binding transcription factor activity, RNA polymerase II-specific"/>
    <property type="evidence" value="ECO:0007669"/>
    <property type="project" value="InterPro"/>
</dbReference>
<dbReference type="PANTHER" id="PTHR47338:SF10">
    <property type="entry name" value="TRANSCRIPTION FACTOR DOMAIN-CONTAINING PROTEIN-RELATED"/>
    <property type="match status" value="1"/>
</dbReference>
<dbReference type="GeneID" id="39605572"/>
<dbReference type="GO" id="GO:0003677">
    <property type="term" value="F:DNA binding"/>
    <property type="evidence" value="ECO:0007669"/>
    <property type="project" value="InterPro"/>
</dbReference>
<dbReference type="PANTHER" id="PTHR47338">
    <property type="entry name" value="ZN(II)2CYS6 TRANSCRIPTION FACTOR (EUROFUNG)-RELATED"/>
    <property type="match status" value="1"/>
</dbReference>
<dbReference type="Pfam" id="PF04082">
    <property type="entry name" value="Fungal_trans"/>
    <property type="match status" value="2"/>
</dbReference>
<accession>A0A3M9XYV4</accession>
<keyword evidence="2" id="KW-0479">Metal-binding</keyword>
<feature type="region of interest" description="Disordered" evidence="6">
    <location>
        <begin position="751"/>
        <end position="805"/>
    </location>
</feature>
<keyword evidence="3" id="KW-0805">Transcription regulation</keyword>
<dbReference type="SMART" id="SM00906">
    <property type="entry name" value="Fungal_trans"/>
    <property type="match status" value="1"/>
</dbReference>
<evidence type="ECO:0000256" key="1">
    <source>
        <dbReference type="ARBA" id="ARBA00004123"/>
    </source>
</evidence>
<feature type="compositionally biased region" description="Polar residues" evidence="6">
    <location>
        <begin position="675"/>
        <end position="697"/>
    </location>
</feature>
<feature type="domain" description="Xylanolytic transcriptional activator regulatory" evidence="7">
    <location>
        <begin position="223"/>
        <end position="305"/>
    </location>
</feature>
<feature type="region of interest" description="Disordered" evidence="6">
    <location>
        <begin position="561"/>
        <end position="632"/>
    </location>
</feature>
<keyword evidence="4" id="KW-0804">Transcription</keyword>
<dbReference type="STRING" id="1051616.A0A3M9XYV4"/>
<dbReference type="GO" id="GO:0006351">
    <property type="term" value="P:DNA-templated transcription"/>
    <property type="evidence" value="ECO:0007669"/>
    <property type="project" value="InterPro"/>
</dbReference>
<dbReference type="GO" id="GO:0005634">
    <property type="term" value="C:nucleus"/>
    <property type="evidence" value="ECO:0007669"/>
    <property type="project" value="UniProtKB-SubCell"/>
</dbReference>
<dbReference type="EMBL" id="RBVV01000140">
    <property type="protein sequence ID" value="RNJ53447.1"/>
    <property type="molecule type" value="Genomic_DNA"/>
</dbReference>
<feature type="compositionally biased region" description="Pro residues" evidence="6">
    <location>
        <begin position="790"/>
        <end position="799"/>
    </location>
</feature>
<evidence type="ECO:0000259" key="7">
    <source>
        <dbReference type="SMART" id="SM00906"/>
    </source>
</evidence>
<dbReference type="CDD" id="cd12148">
    <property type="entry name" value="fungal_TF_MHR"/>
    <property type="match status" value="2"/>
</dbReference>
<comment type="caution">
    <text evidence="8">The sequence shown here is derived from an EMBL/GenBank/DDBJ whole genome shotgun (WGS) entry which is preliminary data.</text>
</comment>
<feature type="region of interest" description="Disordered" evidence="6">
    <location>
        <begin position="674"/>
        <end position="703"/>
    </location>
</feature>
<evidence type="ECO:0000256" key="5">
    <source>
        <dbReference type="ARBA" id="ARBA00023242"/>
    </source>
</evidence>
<evidence type="ECO:0000256" key="4">
    <source>
        <dbReference type="ARBA" id="ARBA00023163"/>
    </source>
</evidence>
<evidence type="ECO:0000256" key="2">
    <source>
        <dbReference type="ARBA" id="ARBA00022723"/>
    </source>
</evidence>
<feature type="region of interest" description="Disordered" evidence="6">
    <location>
        <begin position="1"/>
        <end position="20"/>
    </location>
</feature>
<dbReference type="GO" id="GO:0008270">
    <property type="term" value="F:zinc ion binding"/>
    <property type="evidence" value="ECO:0007669"/>
    <property type="project" value="InterPro"/>
</dbReference>
<keyword evidence="5" id="KW-0539">Nucleus</keyword>
<comment type="subcellular location">
    <subcellularLocation>
        <location evidence="1">Nucleus</location>
    </subcellularLocation>
</comment>
<reference evidence="8 9" key="1">
    <citation type="submission" date="2018-10" db="EMBL/GenBank/DDBJ databases">
        <title>Genome sequence of Verticillium nonalfalfae VnAa140.</title>
        <authorList>
            <person name="Stajich J.E."/>
            <person name="Kasson M.T."/>
        </authorList>
    </citation>
    <scope>NUCLEOTIDE SEQUENCE [LARGE SCALE GENOMIC DNA]</scope>
    <source>
        <strain evidence="8 9">VnAa140</strain>
    </source>
</reference>
<evidence type="ECO:0000256" key="3">
    <source>
        <dbReference type="ARBA" id="ARBA00023015"/>
    </source>
</evidence>
<keyword evidence="9" id="KW-1185">Reference proteome</keyword>
<evidence type="ECO:0000256" key="6">
    <source>
        <dbReference type="SAM" id="MobiDB-lite"/>
    </source>
</evidence>
<evidence type="ECO:0000313" key="9">
    <source>
        <dbReference type="Proteomes" id="UP000267145"/>
    </source>
</evidence>
<dbReference type="InterPro" id="IPR007219">
    <property type="entry name" value="XnlR_reg_dom"/>
</dbReference>
<gene>
    <name evidence="8" type="ORF">D7B24_001883</name>
</gene>
<protein>
    <recommendedName>
        <fullName evidence="7">Xylanolytic transcriptional activator regulatory domain-containing protein</fullName>
    </recommendedName>
</protein>
<organism evidence="8 9">
    <name type="scientific">Verticillium nonalfalfae</name>
    <dbReference type="NCBI Taxonomy" id="1051616"/>
    <lineage>
        <taxon>Eukaryota</taxon>
        <taxon>Fungi</taxon>
        <taxon>Dikarya</taxon>
        <taxon>Ascomycota</taxon>
        <taxon>Pezizomycotina</taxon>
        <taxon>Sordariomycetes</taxon>
        <taxon>Hypocreomycetidae</taxon>
        <taxon>Glomerellales</taxon>
        <taxon>Plectosphaerellaceae</taxon>
        <taxon>Verticillium</taxon>
    </lineage>
</organism>
<name>A0A3M9XYV4_9PEZI</name>
<dbReference type="Proteomes" id="UP000267145">
    <property type="component" value="Unassembled WGS sequence"/>
</dbReference>
<dbReference type="InterPro" id="IPR050815">
    <property type="entry name" value="TF_fung"/>
</dbReference>
<sequence length="1310" mass="143855">MNYDTAPAELGGSGAGIQNPESLASQVEGLLKESNTRPFNPANWANLPQDQWPTGVFDDFLIDPDIEMAKHRASIPGSESLLQNAAVPGLEVPSTFVPSGELMALGLTEPLPPFELMEEMNNTYFQRQHPFLPMIHPGRYFQAFYSVPHKRPPMCLQYAIWATASSGHEKYSQYHDVFYKRARQYADNDEMRGYGEHFVTIAHAQTWGLLAMTEARSMLFTRAAMSSAKAVRLVEMMGLHRIDGAGHDMAPTLAPPKDWTDVEERRRVFWGVFTIDCHASISTGWPTLIDPHDITTNLPSSEEAFNECREERTSSLAEAFSGAWYSTFSGAIIICHIFNEILRHVHRTKATDRPEDVEFGGFWHKHRELDNIISSAFMFMPERFRLPKNLRNPTAVHTNLNLHAGIICLHHAAVEKVETYILPESLRIASQSRLRTAAEEIVNIVRLSSHVSPGFKSPLAALSMYCAVSVYVYIVKISPQSGLSRTDFNNLDFLINAMESIAKNHLITQAFLQQICADVEMNGLASVINLPSLANHRNAFGWSSPNVPLLVKSYLTKHTGIQPPLSGRLPPGNRHPSNACPGQSGSGVEELNDPPGFSDVLPHSAQDVQGKRKRPAQPTQFPDDPGSEYDNINFNDVGTHESFSMSGRGMYGSGLLRATGIAPRANTRPVVLPHRTSTTASPSMYNISTPSQATSGETPGPSMGDPYVRQSFLGAGPDADKGQAEYGLHELPRLQEELEKEMLTIKNAVQNAPGLTPSPTPHGRLTGPASGPSPDLSPTTYSSLPERPRAPLPALPSPQNPEGEARLAPATEAYLTPTSEPRQPTQPRALGSKVLPGEEVEYYFDQYFKHFHPYFPIVRIREPNRVYAASPILFWTIITVACRAYACDAELFSFLAQNLPREVWAVAMTPPLDLPAINALLVLSAWPFPSANNSSDPSSSYVAIAMNASLMLGLHTGRGAHREFTNVYLHRPATDEEACYTWTGYNILAQRIASINGYPPPAGFFNEAASRVSGGQPLPETMGYFGLLYEAQKFCNRLSRTVLAVVEDAEGVPDAVLRLLEDDFARVRAALARHETTELERFTLLAAQLEVQTYALAPVAATPAATLRANVNRLYGTAQQVVEAAVRLDGEDGDAGRTGPRFLVHAPYNIHRTVFDAVAVVFDALMSGFADGVEDPDAEVRAVLAVVGRCVVREGDLASWVLRLLETCWGVRHRLGALEAPVTECPRRVGALGAFGCVKRWRRRLDALRTERDAQIGQGGDDAPSVTAEDVAVGDLMQDVDWAMLMDVMDDFDWEGGARAGGEPNLLMPG</sequence>
<evidence type="ECO:0000313" key="8">
    <source>
        <dbReference type="EMBL" id="RNJ53447.1"/>
    </source>
</evidence>